<dbReference type="GO" id="GO:0007018">
    <property type="term" value="P:microtubule-based movement"/>
    <property type="evidence" value="ECO:0007669"/>
    <property type="project" value="InterPro"/>
</dbReference>
<reference evidence="2" key="2">
    <citation type="submission" date="2025-09" db="UniProtKB">
        <authorList>
            <consortium name="Ensembl"/>
        </authorList>
    </citation>
    <scope>IDENTIFICATION</scope>
</reference>
<dbReference type="FunFam" id="1.20.58.1120:FF:000005">
    <property type="entry name" value="Dynein, axonemal, heavy chain 12"/>
    <property type="match status" value="1"/>
</dbReference>
<keyword evidence="3" id="KW-1185">Reference proteome</keyword>
<dbReference type="GO" id="GO:0030286">
    <property type="term" value="C:dynein complex"/>
    <property type="evidence" value="ECO:0007669"/>
    <property type="project" value="InterPro"/>
</dbReference>
<dbReference type="AlphaFoldDB" id="A0A3Q2D0L9"/>
<sequence length="176" mass="20479">MTLVVHNNLSLLLNGQAYGETSRNQWVTEWPGQVVICTSQIFWTLEVHEAIRAGPDGIKNYYHQLKNQLEDIIKLVRGKLAKQTRITLGALVTIDVHARDVVMELIEKGVSHETDFQWLAQLRYYWCDDNVRVRIINCDVKYAYEYLGNSPRLVITPLTDRCYRTLVTQKRLINVF</sequence>
<dbReference type="STRING" id="28743.ENSCVAP00000011848"/>
<name>A0A3Q2D0L9_CYPVA</name>
<dbReference type="PANTHER" id="PTHR22878:SF70">
    <property type="entry name" value="DYNEIN HEAVY CHAIN 2, AXONEMAL"/>
    <property type="match status" value="1"/>
</dbReference>
<dbReference type="GO" id="GO:0051959">
    <property type="term" value="F:dynein light intermediate chain binding"/>
    <property type="evidence" value="ECO:0007669"/>
    <property type="project" value="InterPro"/>
</dbReference>
<accession>A0A3Q2D0L9</accession>
<evidence type="ECO:0000259" key="1">
    <source>
        <dbReference type="Pfam" id="PF12774"/>
    </source>
</evidence>
<dbReference type="GO" id="GO:0045505">
    <property type="term" value="F:dynein intermediate chain binding"/>
    <property type="evidence" value="ECO:0007669"/>
    <property type="project" value="InterPro"/>
</dbReference>
<dbReference type="InterPro" id="IPR026983">
    <property type="entry name" value="DHC"/>
</dbReference>
<dbReference type="PANTHER" id="PTHR22878">
    <property type="entry name" value="DYNEIN HEAVY CHAIN 6, AXONEMAL-LIKE-RELATED"/>
    <property type="match status" value="1"/>
</dbReference>
<dbReference type="InterPro" id="IPR035699">
    <property type="entry name" value="AAA_6"/>
</dbReference>
<organism evidence="2 3">
    <name type="scientific">Cyprinodon variegatus</name>
    <name type="common">Sheepshead minnow</name>
    <dbReference type="NCBI Taxonomy" id="28743"/>
    <lineage>
        <taxon>Eukaryota</taxon>
        <taxon>Metazoa</taxon>
        <taxon>Chordata</taxon>
        <taxon>Craniata</taxon>
        <taxon>Vertebrata</taxon>
        <taxon>Euteleostomi</taxon>
        <taxon>Actinopterygii</taxon>
        <taxon>Neopterygii</taxon>
        <taxon>Teleostei</taxon>
        <taxon>Neoteleostei</taxon>
        <taxon>Acanthomorphata</taxon>
        <taxon>Ovalentaria</taxon>
        <taxon>Atherinomorphae</taxon>
        <taxon>Cyprinodontiformes</taxon>
        <taxon>Cyprinodontidae</taxon>
        <taxon>Cyprinodon</taxon>
    </lineage>
</organism>
<dbReference type="GeneTree" id="ENSGT00940000154280"/>
<dbReference type="Proteomes" id="UP000265020">
    <property type="component" value="Unassembled WGS sequence"/>
</dbReference>
<dbReference type="OMA" id="CLHYHES"/>
<feature type="domain" description="Dynein heavy chain hydrolytic ATP-binding dynein motor region" evidence="1">
    <location>
        <begin position="142"/>
        <end position="168"/>
    </location>
</feature>
<proteinExistence type="predicted"/>
<dbReference type="Pfam" id="PF12774">
    <property type="entry name" value="AAA_6"/>
    <property type="match status" value="1"/>
</dbReference>
<dbReference type="Gene3D" id="1.20.58.1120">
    <property type="match status" value="1"/>
</dbReference>
<dbReference type="Ensembl" id="ENSCVAT00000018946.1">
    <property type="protein sequence ID" value="ENSCVAP00000011848.1"/>
    <property type="gene ID" value="ENSCVAG00000014179.1"/>
</dbReference>
<reference evidence="2" key="1">
    <citation type="submission" date="2025-08" db="UniProtKB">
        <authorList>
            <consortium name="Ensembl"/>
        </authorList>
    </citation>
    <scope>IDENTIFICATION</scope>
</reference>
<dbReference type="GO" id="GO:0005524">
    <property type="term" value="F:ATP binding"/>
    <property type="evidence" value="ECO:0007669"/>
    <property type="project" value="InterPro"/>
</dbReference>
<evidence type="ECO:0000313" key="2">
    <source>
        <dbReference type="Ensembl" id="ENSCVAP00000011848.1"/>
    </source>
</evidence>
<evidence type="ECO:0000313" key="3">
    <source>
        <dbReference type="Proteomes" id="UP000265020"/>
    </source>
</evidence>
<protein>
    <recommendedName>
        <fullName evidence="1">Dynein heavy chain hydrolytic ATP-binding dynein motor region domain-containing protein</fullName>
    </recommendedName>
</protein>